<reference evidence="2 3" key="1">
    <citation type="submission" date="2024-02" db="EMBL/GenBank/DDBJ databases">
        <title>complete genome of Flavobacterium ginsenosidimutans Str. YTB16.</title>
        <authorList>
            <person name="Wang Q."/>
        </authorList>
    </citation>
    <scope>NUCLEOTIDE SEQUENCE [LARGE SCALE GENOMIC DNA]</scope>
    <source>
        <strain evidence="2 3">YTB16</strain>
    </source>
</reference>
<sequence length="340" mass="39895">MLGIKRTISIQEKLLYFTISLVYAFWLAGLPSEIFRDRNNYEVYATDYDMLLELYISTYTIFAREPVFLYFNKWLSVFNDPITTIQIFVFFICFSLSFFILKTSRNFVIAVLFFLFMFFNAQAFAIQLVTLRQGIGLGFLLWYILYVKKYNYLNLVKFTAILGFIHTSFLIVAFLLFVDWFVLNKTKYKSFNFRLFFLATISIFINLLLFAITKLIGAKQDYSDFEFSSGGGAFILWFTVFVYILVFKPKTYELTKDKYMHALTISGLVIYLTSYFLTPIAGRIIGTYLPFVFYILMYRPKLQDIIFIITVIFVFIILFVNGGAEGFMTVSLGTLLREMF</sequence>
<evidence type="ECO:0000313" key="3">
    <source>
        <dbReference type="Proteomes" id="UP001447857"/>
    </source>
</evidence>
<accession>A0ABZ2Q881</accession>
<feature type="transmembrane region" description="Helical" evidence="1">
    <location>
        <begin position="135"/>
        <end position="152"/>
    </location>
</feature>
<feature type="transmembrane region" description="Helical" evidence="1">
    <location>
        <begin position="107"/>
        <end position="128"/>
    </location>
</feature>
<proteinExistence type="predicted"/>
<dbReference type="RefSeq" id="WP_111285078.1">
    <property type="nucleotide sequence ID" value="NZ_CP147988.1"/>
</dbReference>
<feature type="transmembrane region" description="Helical" evidence="1">
    <location>
        <begin position="14"/>
        <end position="32"/>
    </location>
</feature>
<name>A0ABZ2Q881_9FLAO</name>
<dbReference type="EMBL" id="CP147988">
    <property type="protein sequence ID" value="WXK50350.1"/>
    <property type="molecule type" value="Genomic_DNA"/>
</dbReference>
<dbReference type="InterPro" id="IPR049458">
    <property type="entry name" value="EpsG-like"/>
</dbReference>
<dbReference type="Proteomes" id="UP001447857">
    <property type="component" value="Chromosome"/>
</dbReference>
<feature type="transmembrane region" description="Helical" evidence="1">
    <location>
        <begin position="158"/>
        <end position="183"/>
    </location>
</feature>
<gene>
    <name evidence="2" type="ORF">V6624_01700</name>
</gene>
<keyword evidence="1" id="KW-0472">Membrane</keyword>
<organism evidence="2 3">
    <name type="scientific">Flavobacterium ginsenosidimutans</name>
    <dbReference type="NCBI Taxonomy" id="687844"/>
    <lineage>
        <taxon>Bacteria</taxon>
        <taxon>Pseudomonadati</taxon>
        <taxon>Bacteroidota</taxon>
        <taxon>Flavobacteriia</taxon>
        <taxon>Flavobacteriales</taxon>
        <taxon>Flavobacteriaceae</taxon>
        <taxon>Flavobacterium</taxon>
    </lineage>
</organism>
<keyword evidence="3" id="KW-1185">Reference proteome</keyword>
<keyword evidence="1" id="KW-0812">Transmembrane</keyword>
<feature type="transmembrane region" description="Helical" evidence="1">
    <location>
        <begin position="195"/>
        <end position="216"/>
    </location>
</feature>
<feature type="transmembrane region" description="Helical" evidence="1">
    <location>
        <begin position="259"/>
        <end position="274"/>
    </location>
</feature>
<keyword evidence="1" id="KW-1133">Transmembrane helix</keyword>
<evidence type="ECO:0000256" key="1">
    <source>
        <dbReference type="SAM" id="Phobius"/>
    </source>
</evidence>
<protein>
    <submittedName>
        <fullName evidence="2">EpsG family protein</fullName>
    </submittedName>
</protein>
<evidence type="ECO:0000313" key="2">
    <source>
        <dbReference type="EMBL" id="WXK50350.1"/>
    </source>
</evidence>
<dbReference type="Pfam" id="PF14897">
    <property type="entry name" value="EpsG"/>
    <property type="match status" value="1"/>
</dbReference>
<feature type="transmembrane region" description="Helical" evidence="1">
    <location>
        <begin position="305"/>
        <end position="324"/>
    </location>
</feature>
<feature type="transmembrane region" description="Helical" evidence="1">
    <location>
        <begin position="83"/>
        <end position="101"/>
    </location>
</feature>
<feature type="transmembrane region" description="Helical" evidence="1">
    <location>
        <begin position="228"/>
        <end position="247"/>
    </location>
</feature>